<evidence type="ECO:0000256" key="3">
    <source>
        <dbReference type="SAM" id="SignalP"/>
    </source>
</evidence>
<dbReference type="SUPFAM" id="SSF53187">
    <property type="entry name" value="Zn-dependent exopeptidases"/>
    <property type="match status" value="1"/>
</dbReference>
<dbReference type="Proteomes" id="UP000219281">
    <property type="component" value="Unassembled WGS sequence"/>
</dbReference>
<dbReference type="Gene3D" id="3.40.630.10">
    <property type="entry name" value="Zn peptidases"/>
    <property type="match status" value="1"/>
</dbReference>
<dbReference type="AlphaFoldDB" id="A0A286AF61"/>
<name>A0A286AF61_9SPHI</name>
<dbReference type="InterPro" id="IPR040234">
    <property type="entry name" value="QC/QCL"/>
</dbReference>
<keyword evidence="3" id="KW-0732">Signal</keyword>
<keyword evidence="1" id="KW-0808">Transferase</keyword>
<dbReference type="PROSITE" id="PS51257">
    <property type="entry name" value="PROKAR_LIPOPROTEIN"/>
    <property type="match status" value="1"/>
</dbReference>
<proteinExistence type="predicted"/>
<dbReference type="GO" id="GO:0016603">
    <property type="term" value="F:glutaminyl-peptide cyclotransferase activity"/>
    <property type="evidence" value="ECO:0007669"/>
    <property type="project" value="TreeGrafter"/>
</dbReference>
<keyword evidence="2" id="KW-0012">Acyltransferase</keyword>
<dbReference type="PANTHER" id="PTHR12283:SF6">
    <property type="entry name" value="GLUTAMINYL-PEPTIDE CYCLOTRANSFERASE-RELATED"/>
    <property type="match status" value="1"/>
</dbReference>
<accession>A0A286AF61</accession>
<evidence type="ECO:0000256" key="2">
    <source>
        <dbReference type="ARBA" id="ARBA00023315"/>
    </source>
</evidence>
<evidence type="ECO:0000256" key="1">
    <source>
        <dbReference type="ARBA" id="ARBA00022679"/>
    </source>
</evidence>
<protein>
    <submittedName>
        <fullName evidence="5">Peptidase family M28</fullName>
    </submittedName>
</protein>
<dbReference type="Pfam" id="PF04389">
    <property type="entry name" value="Peptidase_M28"/>
    <property type="match status" value="1"/>
</dbReference>
<sequence length="327" mass="36451">MKFNRIIVSFLALLALQSCQQNKPTDEVATAEVNLQSPNFDADSAYAYTKAQVDFGPRIPSTPAHAKTAEYLVAKLKSFGGEVSVQQATAKTYDGKTHQLKNIIAAFYPEKTKRVLITAHWDARPFSDEDPNMGMRDKQFDAANDGASGVAVILEMARQIQQKQPEVGVDFILWDLEDYGSANDETTHETTWCLGSQHWAKSQSVKGYKPLFAINLDMVGGANAQFTQDEVSRKYAPSVISKVWSIASEIGYGNYFINVTSGTLIDDHYWINQAGIPAIDIIHYSDASGFYSNWHTQLDNLNNIDRNTLKAVGQTVLETIYREKFSQ</sequence>
<organism evidence="5 6">
    <name type="scientific">Pedobacter xixiisoli</name>
    <dbReference type="NCBI Taxonomy" id="1476464"/>
    <lineage>
        <taxon>Bacteria</taxon>
        <taxon>Pseudomonadati</taxon>
        <taxon>Bacteroidota</taxon>
        <taxon>Sphingobacteriia</taxon>
        <taxon>Sphingobacteriales</taxon>
        <taxon>Sphingobacteriaceae</taxon>
        <taxon>Pedobacter</taxon>
    </lineage>
</organism>
<dbReference type="RefSeq" id="WP_205944035.1">
    <property type="nucleotide sequence ID" value="NZ_OCMT01000005.1"/>
</dbReference>
<gene>
    <name evidence="5" type="ORF">SAMN06297358_4257</name>
</gene>
<dbReference type="GO" id="GO:0008270">
    <property type="term" value="F:zinc ion binding"/>
    <property type="evidence" value="ECO:0007669"/>
    <property type="project" value="TreeGrafter"/>
</dbReference>
<feature type="domain" description="Peptidase M28" evidence="4">
    <location>
        <begin position="102"/>
        <end position="319"/>
    </location>
</feature>
<evidence type="ECO:0000313" key="5">
    <source>
        <dbReference type="EMBL" id="SOD20532.1"/>
    </source>
</evidence>
<feature type="signal peptide" evidence="3">
    <location>
        <begin position="1"/>
        <end position="20"/>
    </location>
</feature>
<dbReference type="InterPro" id="IPR007484">
    <property type="entry name" value="Peptidase_M28"/>
</dbReference>
<keyword evidence="6" id="KW-1185">Reference proteome</keyword>
<reference evidence="6" key="1">
    <citation type="submission" date="2017-09" db="EMBL/GenBank/DDBJ databases">
        <authorList>
            <person name="Varghese N."/>
            <person name="Submissions S."/>
        </authorList>
    </citation>
    <scope>NUCLEOTIDE SEQUENCE [LARGE SCALE GENOMIC DNA]</scope>
    <source>
        <strain evidence="6">CGMCC 1.12803</strain>
    </source>
</reference>
<dbReference type="PANTHER" id="PTHR12283">
    <property type="entry name" value="GLUTAMINYL-PEPTIDE CYCLOTRANSFERASE"/>
    <property type="match status" value="1"/>
</dbReference>
<dbReference type="EMBL" id="OCMT01000005">
    <property type="protein sequence ID" value="SOD20532.1"/>
    <property type="molecule type" value="Genomic_DNA"/>
</dbReference>
<evidence type="ECO:0000313" key="6">
    <source>
        <dbReference type="Proteomes" id="UP000219281"/>
    </source>
</evidence>
<feature type="chain" id="PRO_5013375493" evidence="3">
    <location>
        <begin position="21"/>
        <end position="327"/>
    </location>
</feature>
<evidence type="ECO:0000259" key="4">
    <source>
        <dbReference type="Pfam" id="PF04389"/>
    </source>
</evidence>